<reference evidence="10 11" key="1">
    <citation type="submission" date="2018-06" db="EMBL/GenBank/DDBJ databases">
        <authorList>
            <consortium name="Pathogen Informatics"/>
            <person name="Doyle S."/>
        </authorList>
    </citation>
    <scope>NUCLEOTIDE SEQUENCE [LARGE SCALE GENOMIC DNA]</scope>
    <source>
        <strain evidence="10 11">NCTC10719</strain>
    </source>
</reference>
<evidence type="ECO:0000259" key="8">
    <source>
        <dbReference type="PROSITE" id="PS50893"/>
    </source>
</evidence>
<evidence type="ECO:0000313" key="10">
    <source>
        <dbReference type="EMBL" id="SQB59471.1"/>
    </source>
</evidence>
<feature type="transmembrane region" description="Helical" evidence="7">
    <location>
        <begin position="165"/>
        <end position="183"/>
    </location>
</feature>
<dbReference type="PANTHER" id="PTHR43394:SF1">
    <property type="entry name" value="ATP-BINDING CASSETTE SUB-FAMILY B MEMBER 10, MITOCHONDRIAL"/>
    <property type="match status" value="1"/>
</dbReference>
<keyword evidence="5 7" id="KW-1133">Transmembrane helix</keyword>
<dbReference type="InterPro" id="IPR003593">
    <property type="entry name" value="AAA+_ATPase"/>
</dbReference>
<evidence type="ECO:0000256" key="6">
    <source>
        <dbReference type="ARBA" id="ARBA00023136"/>
    </source>
</evidence>
<proteinExistence type="predicted"/>
<name>A0A2X2Y804_CLOPF</name>
<organism evidence="10 11">
    <name type="scientific">Clostridium perfringens</name>
    <dbReference type="NCBI Taxonomy" id="1502"/>
    <lineage>
        <taxon>Bacteria</taxon>
        <taxon>Bacillati</taxon>
        <taxon>Bacillota</taxon>
        <taxon>Clostridia</taxon>
        <taxon>Eubacteriales</taxon>
        <taxon>Clostridiaceae</taxon>
        <taxon>Clostridium</taxon>
    </lineage>
</organism>
<dbReference type="CDD" id="cd03228">
    <property type="entry name" value="ABCC_MRP_Like"/>
    <property type="match status" value="1"/>
</dbReference>
<dbReference type="Gene3D" id="3.40.50.300">
    <property type="entry name" value="P-loop containing nucleotide triphosphate hydrolases"/>
    <property type="match status" value="1"/>
</dbReference>
<gene>
    <name evidence="10" type="primary">msbA_2</name>
    <name evidence="10" type="ORF">NCTC10719_01180</name>
</gene>
<evidence type="ECO:0000259" key="9">
    <source>
        <dbReference type="PROSITE" id="PS50929"/>
    </source>
</evidence>
<dbReference type="GO" id="GO:0005524">
    <property type="term" value="F:ATP binding"/>
    <property type="evidence" value="ECO:0007669"/>
    <property type="project" value="UniProtKB-KW"/>
</dbReference>
<dbReference type="InterPro" id="IPR017871">
    <property type="entry name" value="ABC_transporter-like_CS"/>
</dbReference>
<accession>A0A2X2Y804</accession>
<comment type="subcellular location">
    <subcellularLocation>
        <location evidence="1">Cell membrane</location>
        <topology evidence="1">Multi-pass membrane protein</topology>
    </subcellularLocation>
</comment>
<dbReference type="Pfam" id="PF00005">
    <property type="entry name" value="ABC_tran"/>
    <property type="match status" value="1"/>
</dbReference>
<dbReference type="PROSITE" id="PS00211">
    <property type="entry name" value="ABC_TRANSPORTER_1"/>
    <property type="match status" value="1"/>
</dbReference>
<feature type="domain" description="ABC transmembrane type-1" evidence="9">
    <location>
        <begin position="29"/>
        <end position="310"/>
    </location>
</feature>
<feature type="transmembrane region" description="Helical" evidence="7">
    <location>
        <begin position="250"/>
        <end position="270"/>
    </location>
</feature>
<feature type="transmembrane region" description="Helical" evidence="7">
    <location>
        <begin position="63"/>
        <end position="84"/>
    </location>
</feature>
<dbReference type="InterPro" id="IPR003439">
    <property type="entry name" value="ABC_transporter-like_ATP-bd"/>
</dbReference>
<dbReference type="SUPFAM" id="SSF90123">
    <property type="entry name" value="ABC transporter transmembrane region"/>
    <property type="match status" value="1"/>
</dbReference>
<evidence type="ECO:0000256" key="7">
    <source>
        <dbReference type="SAM" id="Phobius"/>
    </source>
</evidence>
<dbReference type="EMBL" id="UAWG01000005">
    <property type="protein sequence ID" value="SQB59471.1"/>
    <property type="molecule type" value="Genomic_DNA"/>
</dbReference>
<dbReference type="PROSITE" id="PS50893">
    <property type="entry name" value="ABC_TRANSPORTER_2"/>
    <property type="match status" value="1"/>
</dbReference>
<sequence length="591" mass="68531">MNTNFFKKIINVIYPIRYCWHIDKYYLMLVVFSSISTSFITIFNVFVLKLLTEAVTSYNFKSFISTIVIITILIIVINLLNMIANYRLEPFMRNRINKKIQEDIYIKSFDYDISDFDNKQFFDLYYFVLENSKETIINMVSQFSVLLTNLFSIGGIAAIVINYDLLTLLLVFTGVIFSTIFSLKFQNSQYKFKLDTISALRKIKYIDRVFYLIDYVKEVKTYKNSDLILGNYKESWDSINKTTHKWVGKLGFTSLIINMIDSLTYILILFNLGLQTIIGNISLSSFVVVFNGAKQLTEQVKSIISVIPKIYYNMINLDKYFDYMNYKKDVNNKIFKFNEKIQFLSLKNINFKYSKNENYVLKNINLNISSNEKIAIVGRNGSGKSTLIKLILGLYQPNEGNIEINNCELKSIDLSSYLDNISIVYQDFQLFAFSIAQNISMKYKLTAEDEVIVIDALKKVNLYEKIKKLPNGINTIISKEFEENGQVFSGGEMQRLALARAYAKKSDMIIMDEPFSSFDTITEKEIFDLIYSISENKILIFITHSLANLSKFDKIIVMDDGEVIEMGSNNTLLKNNRLYSSMVNIQKSKYI</sequence>
<dbReference type="EC" id="3.6.3.-" evidence="10"/>
<evidence type="ECO:0000256" key="4">
    <source>
        <dbReference type="ARBA" id="ARBA00022840"/>
    </source>
</evidence>
<keyword evidence="3" id="KW-0547">Nucleotide-binding</keyword>
<evidence type="ECO:0000313" key="11">
    <source>
        <dbReference type="Proteomes" id="UP000249986"/>
    </source>
</evidence>
<dbReference type="PROSITE" id="PS50929">
    <property type="entry name" value="ABC_TM1F"/>
    <property type="match status" value="1"/>
</dbReference>
<dbReference type="InterPro" id="IPR011527">
    <property type="entry name" value="ABC1_TM_dom"/>
</dbReference>
<dbReference type="InterPro" id="IPR039421">
    <property type="entry name" value="Type_1_exporter"/>
</dbReference>
<dbReference type="PANTHER" id="PTHR43394">
    <property type="entry name" value="ATP-DEPENDENT PERMEASE MDL1, MITOCHONDRIAL"/>
    <property type="match status" value="1"/>
</dbReference>
<dbReference type="GO" id="GO:0015421">
    <property type="term" value="F:ABC-type oligopeptide transporter activity"/>
    <property type="evidence" value="ECO:0007669"/>
    <property type="project" value="TreeGrafter"/>
</dbReference>
<dbReference type="SUPFAM" id="SSF52540">
    <property type="entry name" value="P-loop containing nucleoside triphosphate hydrolases"/>
    <property type="match status" value="1"/>
</dbReference>
<keyword evidence="6 7" id="KW-0472">Membrane</keyword>
<feature type="transmembrane region" description="Helical" evidence="7">
    <location>
        <begin position="136"/>
        <end position="159"/>
    </location>
</feature>
<dbReference type="GO" id="GO:0005886">
    <property type="term" value="C:plasma membrane"/>
    <property type="evidence" value="ECO:0007669"/>
    <property type="project" value="UniProtKB-SubCell"/>
</dbReference>
<evidence type="ECO:0000256" key="5">
    <source>
        <dbReference type="ARBA" id="ARBA00022989"/>
    </source>
</evidence>
<keyword evidence="10" id="KW-0378">Hydrolase</keyword>
<evidence type="ECO:0000256" key="2">
    <source>
        <dbReference type="ARBA" id="ARBA00022692"/>
    </source>
</evidence>
<evidence type="ECO:0000256" key="1">
    <source>
        <dbReference type="ARBA" id="ARBA00004651"/>
    </source>
</evidence>
<dbReference type="GO" id="GO:0016887">
    <property type="term" value="F:ATP hydrolysis activity"/>
    <property type="evidence" value="ECO:0007669"/>
    <property type="project" value="InterPro"/>
</dbReference>
<keyword evidence="4" id="KW-0067">ATP-binding</keyword>
<feature type="transmembrane region" description="Helical" evidence="7">
    <location>
        <begin position="25"/>
        <end position="51"/>
    </location>
</feature>
<keyword evidence="2 7" id="KW-0812">Transmembrane</keyword>
<dbReference type="Proteomes" id="UP000249986">
    <property type="component" value="Unassembled WGS sequence"/>
</dbReference>
<feature type="domain" description="ABC transporter" evidence="8">
    <location>
        <begin position="344"/>
        <end position="585"/>
    </location>
</feature>
<dbReference type="AlphaFoldDB" id="A0A2X2Y804"/>
<dbReference type="Gene3D" id="1.20.1560.10">
    <property type="entry name" value="ABC transporter type 1, transmembrane domain"/>
    <property type="match status" value="1"/>
</dbReference>
<dbReference type="RefSeq" id="WP_164790112.1">
    <property type="nucleotide sequence ID" value="NZ_JAALNA010000096.1"/>
</dbReference>
<dbReference type="SMART" id="SM00382">
    <property type="entry name" value="AAA"/>
    <property type="match status" value="1"/>
</dbReference>
<evidence type="ECO:0000256" key="3">
    <source>
        <dbReference type="ARBA" id="ARBA00022741"/>
    </source>
</evidence>
<protein>
    <submittedName>
        <fullName evidence="10">ABC transporter</fullName>
        <ecNumber evidence="10">3.6.3.-</ecNumber>
    </submittedName>
</protein>
<dbReference type="InterPro" id="IPR036640">
    <property type="entry name" value="ABC1_TM_sf"/>
</dbReference>
<dbReference type="InterPro" id="IPR027417">
    <property type="entry name" value="P-loop_NTPase"/>
</dbReference>